<organism evidence="1 2">
    <name type="scientific">Marasmiellus scandens</name>
    <dbReference type="NCBI Taxonomy" id="2682957"/>
    <lineage>
        <taxon>Eukaryota</taxon>
        <taxon>Fungi</taxon>
        <taxon>Dikarya</taxon>
        <taxon>Basidiomycota</taxon>
        <taxon>Agaricomycotina</taxon>
        <taxon>Agaricomycetes</taxon>
        <taxon>Agaricomycetidae</taxon>
        <taxon>Agaricales</taxon>
        <taxon>Marasmiineae</taxon>
        <taxon>Omphalotaceae</taxon>
        <taxon>Marasmiellus</taxon>
    </lineage>
</organism>
<dbReference type="Proteomes" id="UP001498398">
    <property type="component" value="Unassembled WGS sequence"/>
</dbReference>
<accession>A0ABR1J752</accession>
<keyword evidence="2" id="KW-1185">Reference proteome</keyword>
<comment type="caution">
    <text evidence="1">The sequence shown here is derived from an EMBL/GenBank/DDBJ whole genome shotgun (WGS) entry which is preliminary data.</text>
</comment>
<gene>
    <name evidence="1" type="ORF">VKT23_013883</name>
</gene>
<evidence type="ECO:0000313" key="2">
    <source>
        <dbReference type="Proteomes" id="UP001498398"/>
    </source>
</evidence>
<dbReference type="EMBL" id="JBANRG010000039">
    <property type="protein sequence ID" value="KAK7448124.1"/>
    <property type="molecule type" value="Genomic_DNA"/>
</dbReference>
<evidence type="ECO:0000313" key="1">
    <source>
        <dbReference type="EMBL" id="KAK7448124.1"/>
    </source>
</evidence>
<name>A0ABR1J752_9AGAR</name>
<protein>
    <submittedName>
        <fullName evidence="1">Uncharacterized protein</fullName>
    </submittedName>
</protein>
<reference evidence="1 2" key="1">
    <citation type="submission" date="2024-01" db="EMBL/GenBank/DDBJ databases">
        <title>A draft genome for the cacao thread blight pathogen Marasmiellus scandens.</title>
        <authorList>
            <person name="Baruah I.K."/>
            <person name="Leung J."/>
            <person name="Bukari Y."/>
            <person name="Amoako-Attah I."/>
            <person name="Meinhardt L.W."/>
            <person name="Bailey B.A."/>
            <person name="Cohen S.P."/>
        </authorList>
    </citation>
    <scope>NUCLEOTIDE SEQUENCE [LARGE SCALE GENOMIC DNA]</scope>
    <source>
        <strain evidence="1 2">GH-19</strain>
    </source>
</reference>
<sequence>MLPHSPDNKTRSTVQLKTQFWSEGDFSLPVDDGVHAEEVQLEQDVERMLYNDDELAGTLGFEDNFKRMHLREQEDSEQLMREMMENAANQDYVVNQILNGISMIAPDAEWFPWESKTMFILDVLDTMPRMRISDNLMKMIIWAFRECGVTNTPSFYALRKTQANLRQNQGVPSIECKSVQGKIFYINDLRTIIAHDWANPSIRKHIHVYPEIPEDGIIREVWHAEKWRKDLDLDVLSPMYDAGNGSHYYIFELTRMHDGSFVIPICWIIHKGIVHADAFAVTILNGVAHIDDSKTVLISTRKLNGNYLDLQHENILPKSWTDSSLETGYTAKMPNYHRQIAGGDPLYTSFIDFFGDDVSGNRSKSWNKHNNSYITHRNLPRKLLQQEFHIHLISTSQHATITEQYSDIKKVVDDTRKNPICVVNENGLATKFMLQPHAEPSDNPAQSEVASHIGVKGNYPCRKCDAGGSESEKSTNDGFHAMFLPGTARNCDNIKLELEEQVKLACKGVVTHIEQRQTRTGTKDAYTQYWIDNLINRFKAMKVSDPSLTANEIQENLMEWVAANSDKIYSSFLTTKGFDPAKDTPVEILHTILLGVVKYIWYYSHSKWKPAQKQLYAHRLQATDIQGLSINPIQAEYIINYANSLVGRQLKTIVQTALFHLYDLVDEPNLQAWKAIGSLAALLWHVQIEDMDQYCNDVAVAAANVQDTFALIDPTKIIRKVKIHLLTHLPEDIWAFGPLLGVITESFESYNAVFRFCSVLSNHLAPS</sequence>
<proteinExistence type="predicted"/>
<dbReference type="PANTHER" id="PTHR31912">
    <property type="entry name" value="IP13529P"/>
    <property type="match status" value="1"/>
</dbReference>
<dbReference type="PANTHER" id="PTHR31912:SF34">
    <property type="entry name" value="NOTOCHORD-RELATED PROTEIN"/>
    <property type="match status" value="1"/>
</dbReference>